<accession>A0ABT2VQ30</accession>
<dbReference type="InterPro" id="IPR013099">
    <property type="entry name" value="K_chnl_dom"/>
</dbReference>
<dbReference type="Gene3D" id="1.10.287.70">
    <property type="match status" value="1"/>
</dbReference>
<name>A0ABT2VQ30_9ALTE</name>
<evidence type="ECO:0000256" key="1">
    <source>
        <dbReference type="SAM" id="Phobius"/>
    </source>
</evidence>
<gene>
    <name evidence="3" type="ORF">OCL06_12470</name>
</gene>
<feature type="transmembrane region" description="Helical" evidence="1">
    <location>
        <begin position="12"/>
        <end position="31"/>
    </location>
</feature>
<feature type="domain" description="Potassium channel" evidence="2">
    <location>
        <begin position="60"/>
        <end position="130"/>
    </location>
</feature>
<dbReference type="Proteomes" id="UP001209257">
    <property type="component" value="Unassembled WGS sequence"/>
</dbReference>
<protein>
    <submittedName>
        <fullName evidence="3">Ion channel</fullName>
    </submittedName>
</protein>
<evidence type="ECO:0000313" key="3">
    <source>
        <dbReference type="EMBL" id="MCU7555402.1"/>
    </source>
</evidence>
<reference evidence="4" key="1">
    <citation type="submission" date="2023-07" db="EMBL/GenBank/DDBJ databases">
        <title>Study on multiphase classification of strain Alteromonas salexigens isolated from the Yellow Sea.</title>
        <authorList>
            <person name="Sun L."/>
        </authorList>
    </citation>
    <scope>NUCLEOTIDE SEQUENCE [LARGE SCALE GENOMIC DNA]</scope>
    <source>
        <strain evidence="4">ASW11-19</strain>
    </source>
</reference>
<comment type="caution">
    <text evidence="3">The sequence shown here is derived from an EMBL/GenBank/DDBJ whole genome shotgun (WGS) entry which is preliminary data.</text>
</comment>
<keyword evidence="1" id="KW-1133">Transmembrane helix</keyword>
<organism evidence="3 4">
    <name type="scientific">Alteromonas salexigens</name>
    <dbReference type="NCBI Taxonomy" id="2982530"/>
    <lineage>
        <taxon>Bacteria</taxon>
        <taxon>Pseudomonadati</taxon>
        <taxon>Pseudomonadota</taxon>
        <taxon>Gammaproteobacteria</taxon>
        <taxon>Alteromonadales</taxon>
        <taxon>Alteromonadaceae</taxon>
        <taxon>Alteromonas/Salinimonas group</taxon>
        <taxon>Alteromonas</taxon>
    </lineage>
</organism>
<keyword evidence="1" id="KW-0812">Transmembrane</keyword>
<feature type="transmembrane region" description="Helical" evidence="1">
    <location>
        <begin position="43"/>
        <end position="63"/>
    </location>
</feature>
<dbReference type="EMBL" id="JAOTJC010000011">
    <property type="protein sequence ID" value="MCU7555402.1"/>
    <property type="molecule type" value="Genomic_DNA"/>
</dbReference>
<proteinExistence type="predicted"/>
<keyword evidence="1" id="KW-0472">Membrane</keyword>
<evidence type="ECO:0000313" key="4">
    <source>
        <dbReference type="Proteomes" id="UP001209257"/>
    </source>
</evidence>
<keyword evidence="4" id="KW-1185">Reference proteome</keyword>
<dbReference type="RefSeq" id="WP_262995047.1">
    <property type="nucleotide sequence ID" value="NZ_JAOTJC010000011.1"/>
</dbReference>
<dbReference type="SUPFAM" id="SSF81324">
    <property type="entry name" value="Voltage-gated potassium channels"/>
    <property type="match status" value="1"/>
</dbReference>
<evidence type="ECO:0000259" key="2">
    <source>
        <dbReference type="Pfam" id="PF07885"/>
    </source>
</evidence>
<sequence length="131" mass="13964">MVSALVISTTTLLVSVAIHLFNISVVADRALKKLNKGWIKTQAVVFIAIASQILLAAIFTLAYHIGLSLDLGSFKEPATFLDIFYFSLTTITTLGLGTIVPTGHLQMLAGVESATGFLLISCSASKVFKTM</sequence>
<feature type="transmembrane region" description="Helical" evidence="1">
    <location>
        <begin position="83"/>
        <end position="100"/>
    </location>
</feature>
<dbReference type="Pfam" id="PF07885">
    <property type="entry name" value="Ion_trans_2"/>
    <property type="match status" value="1"/>
</dbReference>